<dbReference type="PANTHER" id="PTHR24180">
    <property type="entry name" value="CYCLIN-DEPENDENT KINASE INHIBITOR 2C-RELATED"/>
    <property type="match status" value="1"/>
</dbReference>
<dbReference type="Gene3D" id="1.25.40.20">
    <property type="entry name" value="Ankyrin repeat-containing domain"/>
    <property type="match status" value="2"/>
</dbReference>
<accession>A0A803YAX2</accession>
<protein>
    <submittedName>
        <fullName evidence="5">Uncharacterized protein</fullName>
    </submittedName>
</protein>
<sequence>MSFYRTRTEKNSRVLDILISQGERACRLFFYPCLKQVEPKLYNKMRKYVSEVNESIRDARRQLIGYLLERDKVWFEKSCEQYQEERESPRRKRHEGATKKKGKETQLSGAAKPRKHHSDIGIFDTAAKGYISELAKTLKDNDINALNSSNETLLHVAASQGHLSIMEYLISNANVNAKDKQSKSPLHFACERGDKTMVEMLLNANADPNAQDKEKKTPLHAAALRGHLGIVQVLLAKKGRPGLKDMDGCTPVDLINLLLSYGAAINALDSNKDTPFTADRLLCPPFQPSHTHSCSRLDVGAEPAYSTAAPGQRREAGL</sequence>
<dbReference type="InterPro" id="IPR011029">
    <property type="entry name" value="DEATH-like_dom_sf"/>
</dbReference>
<dbReference type="Proteomes" id="UP000001645">
    <property type="component" value="Chromosome 10"/>
</dbReference>
<dbReference type="InterPro" id="IPR036770">
    <property type="entry name" value="Ankyrin_rpt-contain_sf"/>
</dbReference>
<keyword evidence="2 3" id="KW-0040">ANK repeat</keyword>
<dbReference type="GeneTree" id="ENSGT00940000174128"/>
<keyword evidence="6" id="KW-1185">Reference proteome</keyword>
<name>A0A803YAX2_MELGA</name>
<evidence type="ECO:0000313" key="5">
    <source>
        <dbReference type="Ensembl" id="ENSMGAP00000028919.1"/>
    </source>
</evidence>
<reference evidence="5 6" key="1">
    <citation type="journal article" date="2010" name="PLoS Biol.">
        <title>Multi-platform next-generation sequencing of the domestic turkey (Meleagris gallopavo): genome assembly and analysis.</title>
        <authorList>
            <person name="Dalloul R.A."/>
            <person name="Long J.A."/>
            <person name="Zimin A.V."/>
            <person name="Aslam L."/>
            <person name="Beal K."/>
            <person name="Blomberg L.A."/>
            <person name="Bouffard P."/>
            <person name="Burt D.W."/>
            <person name="Crasta O."/>
            <person name="Crooijmans R.P."/>
            <person name="Cooper K."/>
            <person name="Coulombe R.A."/>
            <person name="De S."/>
            <person name="Delany M.E."/>
            <person name="Dodgson J.B."/>
            <person name="Dong J.J."/>
            <person name="Evans C."/>
            <person name="Frederickson K.M."/>
            <person name="Flicek P."/>
            <person name="Florea L."/>
            <person name="Folkerts O."/>
            <person name="Groenen M.A."/>
            <person name="Harkins T.T."/>
            <person name="Herrero J."/>
            <person name="Hoffmann S."/>
            <person name="Megens H.J."/>
            <person name="Jiang A."/>
            <person name="de Jong P."/>
            <person name="Kaiser P."/>
            <person name="Kim H."/>
            <person name="Kim K.W."/>
            <person name="Kim S."/>
            <person name="Langenberger D."/>
            <person name="Lee M.K."/>
            <person name="Lee T."/>
            <person name="Mane S."/>
            <person name="Marcais G."/>
            <person name="Marz M."/>
            <person name="McElroy A.P."/>
            <person name="Modise T."/>
            <person name="Nefedov M."/>
            <person name="Notredame C."/>
            <person name="Paton I.R."/>
            <person name="Payne W.S."/>
            <person name="Pertea G."/>
            <person name="Prickett D."/>
            <person name="Puiu D."/>
            <person name="Qioa D."/>
            <person name="Raineri E."/>
            <person name="Ruffier M."/>
            <person name="Salzberg S.L."/>
            <person name="Schatz M.C."/>
            <person name="Scheuring C."/>
            <person name="Schmidt C.J."/>
            <person name="Schroeder S."/>
            <person name="Searle S.M."/>
            <person name="Smith E.J."/>
            <person name="Smith J."/>
            <person name="Sonstegard T.S."/>
            <person name="Stadler P.F."/>
            <person name="Tafer H."/>
            <person name="Tu Z.J."/>
            <person name="Van Tassell C.P."/>
            <person name="Vilella A.J."/>
            <person name="Williams K.P."/>
            <person name="Yorke J.A."/>
            <person name="Zhang L."/>
            <person name="Zhang H.B."/>
            <person name="Zhang X."/>
            <person name="Zhang Y."/>
            <person name="Reed K.M."/>
        </authorList>
    </citation>
    <scope>NUCLEOTIDE SEQUENCE [LARGE SCALE GENOMIC DNA]</scope>
</reference>
<dbReference type="Gene3D" id="1.10.533.10">
    <property type="entry name" value="Death Domain, Fas"/>
    <property type="match status" value="1"/>
</dbReference>
<feature type="repeat" description="ANK" evidence="3">
    <location>
        <begin position="149"/>
        <end position="172"/>
    </location>
</feature>
<dbReference type="InterPro" id="IPR051637">
    <property type="entry name" value="Ank_repeat_dom-contain_49"/>
</dbReference>
<reference evidence="5" key="3">
    <citation type="submission" date="2025-09" db="UniProtKB">
        <authorList>
            <consortium name="Ensembl"/>
        </authorList>
    </citation>
    <scope>IDENTIFICATION</scope>
</reference>
<proteinExistence type="predicted"/>
<feature type="repeat" description="ANK" evidence="3">
    <location>
        <begin position="181"/>
        <end position="213"/>
    </location>
</feature>
<dbReference type="InParanoid" id="A0A803YAX2"/>
<evidence type="ECO:0000256" key="2">
    <source>
        <dbReference type="ARBA" id="ARBA00023043"/>
    </source>
</evidence>
<dbReference type="SMART" id="SM00248">
    <property type="entry name" value="ANK"/>
    <property type="match status" value="3"/>
</dbReference>
<evidence type="ECO:0000256" key="3">
    <source>
        <dbReference type="PROSITE-ProRule" id="PRU00023"/>
    </source>
</evidence>
<dbReference type="PANTHER" id="PTHR24180:SF45">
    <property type="entry name" value="POLY [ADP-RIBOSE] POLYMERASE TANKYRASE"/>
    <property type="match status" value="1"/>
</dbReference>
<dbReference type="Pfam" id="PF12796">
    <property type="entry name" value="Ank_2"/>
    <property type="match status" value="1"/>
</dbReference>
<dbReference type="InterPro" id="IPR002110">
    <property type="entry name" value="Ankyrin_rpt"/>
</dbReference>
<dbReference type="Ensembl" id="ENSMGAT00000036020.1">
    <property type="protein sequence ID" value="ENSMGAP00000028919.1"/>
    <property type="gene ID" value="ENSMGAG00000022840.1"/>
</dbReference>
<feature type="repeat" description="ANK" evidence="3">
    <location>
        <begin position="214"/>
        <end position="246"/>
    </location>
</feature>
<feature type="compositionally biased region" description="Basic residues" evidence="4">
    <location>
        <begin position="89"/>
        <end position="102"/>
    </location>
</feature>
<dbReference type="AlphaFoldDB" id="A0A803YAX2"/>
<dbReference type="Pfam" id="PF00023">
    <property type="entry name" value="Ank"/>
    <property type="match status" value="1"/>
</dbReference>
<feature type="region of interest" description="Disordered" evidence="4">
    <location>
        <begin position="84"/>
        <end position="117"/>
    </location>
</feature>
<evidence type="ECO:0000256" key="1">
    <source>
        <dbReference type="ARBA" id="ARBA00022737"/>
    </source>
</evidence>
<reference evidence="5" key="2">
    <citation type="submission" date="2025-08" db="UniProtKB">
        <authorList>
            <consortium name="Ensembl"/>
        </authorList>
    </citation>
    <scope>IDENTIFICATION</scope>
</reference>
<evidence type="ECO:0000256" key="4">
    <source>
        <dbReference type="SAM" id="MobiDB-lite"/>
    </source>
</evidence>
<dbReference type="PRINTS" id="PR01415">
    <property type="entry name" value="ANKYRIN"/>
</dbReference>
<organism evidence="5 6">
    <name type="scientific">Meleagris gallopavo</name>
    <name type="common">Wild turkey</name>
    <dbReference type="NCBI Taxonomy" id="9103"/>
    <lineage>
        <taxon>Eukaryota</taxon>
        <taxon>Metazoa</taxon>
        <taxon>Chordata</taxon>
        <taxon>Craniata</taxon>
        <taxon>Vertebrata</taxon>
        <taxon>Euteleostomi</taxon>
        <taxon>Archelosauria</taxon>
        <taxon>Archosauria</taxon>
        <taxon>Dinosauria</taxon>
        <taxon>Saurischia</taxon>
        <taxon>Theropoda</taxon>
        <taxon>Coelurosauria</taxon>
        <taxon>Aves</taxon>
        <taxon>Neognathae</taxon>
        <taxon>Galloanserae</taxon>
        <taxon>Galliformes</taxon>
        <taxon>Phasianidae</taxon>
        <taxon>Meleagridinae</taxon>
        <taxon>Meleagris</taxon>
    </lineage>
</organism>
<dbReference type="PROSITE" id="PS50297">
    <property type="entry name" value="ANK_REP_REGION"/>
    <property type="match status" value="3"/>
</dbReference>
<dbReference type="SUPFAM" id="SSF48403">
    <property type="entry name" value="Ankyrin repeat"/>
    <property type="match status" value="1"/>
</dbReference>
<dbReference type="PROSITE" id="PS50088">
    <property type="entry name" value="ANK_REPEAT"/>
    <property type="match status" value="3"/>
</dbReference>
<dbReference type="SUPFAM" id="SSF47986">
    <property type="entry name" value="DEATH domain"/>
    <property type="match status" value="1"/>
</dbReference>
<keyword evidence="1" id="KW-0677">Repeat</keyword>
<evidence type="ECO:0000313" key="6">
    <source>
        <dbReference type="Proteomes" id="UP000001645"/>
    </source>
</evidence>